<dbReference type="GO" id="GO:0005634">
    <property type="term" value="C:nucleus"/>
    <property type="evidence" value="ECO:0007669"/>
    <property type="project" value="UniProtKB-SubCell"/>
</dbReference>
<keyword evidence="7" id="KW-1185">Reference proteome</keyword>
<protein>
    <recommendedName>
        <fullName evidence="5">Bromodomain associated domain-containing protein</fullName>
    </recommendedName>
</protein>
<dbReference type="AlphaFoldDB" id="A0A8D2M0P0"/>
<name>A0A8D2M0P0_ZONAL</name>
<reference evidence="6" key="2">
    <citation type="submission" date="2025-09" db="UniProtKB">
        <authorList>
            <consortium name="Ensembl"/>
        </authorList>
    </citation>
    <scope>IDENTIFICATION</scope>
</reference>
<evidence type="ECO:0000256" key="2">
    <source>
        <dbReference type="ARBA" id="ARBA00023015"/>
    </source>
</evidence>
<keyword evidence="4" id="KW-0539">Nucleus</keyword>
<dbReference type="Ensembl" id="ENSZALT00000000444.1">
    <property type="protein sequence ID" value="ENSZALP00000000272.1"/>
    <property type="gene ID" value="ENSZALG00000000314.1"/>
</dbReference>
<reference evidence="6" key="1">
    <citation type="submission" date="2025-08" db="UniProtKB">
        <authorList>
            <consortium name="Ensembl"/>
        </authorList>
    </citation>
    <scope>IDENTIFICATION</scope>
</reference>
<evidence type="ECO:0000313" key="7">
    <source>
        <dbReference type="Proteomes" id="UP000694413"/>
    </source>
</evidence>
<organism evidence="6 7">
    <name type="scientific">Zonotrichia albicollis</name>
    <name type="common">White-throated sparrow</name>
    <name type="synonym">Fringilla albicollis</name>
    <dbReference type="NCBI Taxonomy" id="44394"/>
    <lineage>
        <taxon>Eukaryota</taxon>
        <taxon>Metazoa</taxon>
        <taxon>Chordata</taxon>
        <taxon>Craniata</taxon>
        <taxon>Vertebrata</taxon>
        <taxon>Euteleostomi</taxon>
        <taxon>Archelosauria</taxon>
        <taxon>Archosauria</taxon>
        <taxon>Dinosauria</taxon>
        <taxon>Saurischia</taxon>
        <taxon>Theropoda</taxon>
        <taxon>Coelurosauria</taxon>
        <taxon>Aves</taxon>
        <taxon>Neognathae</taxon>
        <taxon>Neoaves</taxon>
        <taxon>Telluraves</taxon>
        <taxon>Australaves</taxon>
        <taxon>Passeriformes</taxon>
        <taxon>Passerellidae</taxon>
        <taxon>Zonotrichia</taxon>
    </lineage>
</organism>
<evidence type="ECO:0000256" key="3">
    <source>
        <dbReference type="ARBA" id="ARBA00023163"/>
    </source>
</evidence>
<keyword evidence="2" id="KW-0805">Transcription regulation</keyword>
<comment type="subcellular location">
    <subcellularLocation>
        <location evidence="1">Nucleus</location>
    </subcellularLocation>
</comment>
<dbReference type="GO" id="GO:0046982">
    <property type="term" value="F:protein heterodimerization activity"/>
    <property type="evidence" value="ECO:0007669"/>
    <property type="project" value="InterPro"/>
</dbReference>
<dbReference type="Pfam" id="PF07524">
    <property type="entry name" value="Bromo_TP"/>
    <property type="match status" value="1"/>
</dbReference>
<evidence type="ECO:0000256" key="4">
    <source>
        <dbReference type="ARBA" id="ARBA00023242"/>
    </source>
</evidence>
<evidence type="ECO:0000259" key="5">
    <source>
        <dbReference type="Pfam" id="PF07524"/>
    </source>
</evidence>
<keyword evidence="3" id="KW-0804">Transcription</keyword>
<evidence type="ECO:0000313" key="6">
    <source>
        <dbReference type="Ensembl" id="ENSZALP00000000272.1"/>
    </source>
</evidence>
<accession>A0A8D2M0P0</accession>
<dbReference type="InterPro" id="IPR009072">
    <property type="entry name" value="Histone-fold"/>
</dbReference>
<dbReference type="Gene3D" id="1.10.20.10">
    <property type="entry name" value="Histone, subunit A"/>
    <property type="match status" value="1"/>
</dbReference>
<evidence type="ECO:0000256" key="1">
    <source>
        <dbReference type="ARBA" id="ARBA00004123"/>
    </source>
</evidence>
<feature type="domain" description="Bromodomain associated" evidence="5">
    <location>
        <begin position="32"/>
        <end position="63"/>
    </location>
</feature>
<dbReference type="Proteomes" id="UP000694413">
    <property type="component" value="Unassembled WGS sequence"/>
</dbReference>
<dbReference type="InterPro" id="IPR006565">
    <property type="entry name" value="BTP"/>
</dbReference>
<proteinExistence type="predicted"/>
<sequence>MVITARAWKPFLGWQFQPGIPGIPLSALLRNISEIGRSAKSYCEHTARTQPTLSDIVVTLVEMDTFYGKILSLGFFSEKP</sequence>